<feature type="region of interest" description="Disordered" evidence="6">
    <location>
        <begin position="389"/>
        <end position="416"/>
    </location>
</feature>
<evidence type="ECO:0000256" key="3">
    <source>
        <dbReference type="ARBA" id="ARBA00022692"/>
    </source>
</evidence>
<protein>
    <recommendedName>
        <fullName evidence="10">Membrane protein TMS1</fullName>
    </recommendedName>
</protein>
<accession>A0A292PQY3</accession>
<dbReference type="PANTHER" id="PTHR10383">
    <property type="entry name" value="SERINE INCORPORATOR"/>
    <property type="match status" value="1"/>
</dbReference>
<keyword evidence="5 7" id="KW-0472">Membrane</keyword>
<feature type="transmembrane region" description="Helical" evidence="7">
    <location>
        <begin position="113"/>
        <end position="130"/>
    </location>
</feature>
<sequence>MGALLSIPFLAVPGLTTVLRSPLPSTRPLQPHIDMVTRLAPLLRRVVVPQLVPHCVALVANVVAVLFLLNSIISWIMLSPWAIKKLEHLALDYFPITCLGEQCYGFVAVHRIQFALGVFHAVLATVLVGVKSSKGGRAAIQNGYWGPKIIAWLLLIVLTFLIPEGFFLVWGNYFATFGAVLFLLLGLVLLVDLAHTWAEVCLGRIDESDSRIWRGILLGSTLGMYIGSLALTILMYVFFAGSGCSMNQAAITINLILLILVSAISVHPMVQEYNSQAGLAQSAMVAIYCTYLTMSAVSMEPDDKQCNPLLRARGTRTASIVLGAIVTFLTIAYTTTRAASQGVGPLHRGNTSPSNGGYSSLGDGEHGLVSTEPSRSELRARALRRAVEDGSLPASALDDDDDSDDEDDARANDDEKNGAQYSYSGFHIIFFLATAWTATLLTMSLEPGKNDGEGFTPVGRTYAASWIKIVSAWVCYALYSWTLVAPVVFPERF</sequence>
<dbReference type="GO" id="GO:0016020">
    <property type="term" value="C:membrane"/>
    <property type="evidence" value="ECO:0007669"/>
    <property type="project" value="UniProtKB-SubCell"/>
</dbReference>
<dbReference type="PANTHER" id="PTHR10383:SF9">
    <property type="entry name" value="SERINE INCORPORATOR, ISOFORM F"/>
    <property type="match status" value="1"/>
</dbReference>
<keyword evidence="9" id="KW-1185">Reference proteome</keyword>
<comment type="similarity">
    <text evidence="2">Belongs to the TDE1 family.</text>
</comment>
<feature type="transmembrane region" description="Helical" evidence="7">
    <location>
        <begin position="317"/>
        <end position="336"/>
    </location>
</feature>
<evidence type="ECO:0000256" key="1">
    <source>
        <dbReference type="ARBA" id="ARBA00004141"/>
    </source>
</evidence>
<evidence type="ECO:0000256" key="6">
    <source>
        <dbReference type="SAM" id="MobiDB-lite"/>
    </source>
</evidence>
<feature type="transmembrane region" description="Helical" evidence="7">
    <location>
        <begin position="51"/>
        <end position="78"/>
    </location>
</feature>
<feature type="compositionally biased region" description="Polar residues" evidence="6">
    <location>
        <begin position="349"/>
        <end position="358"/>
    </location>
</feature>
<evidence type="ECO:0000256" key="2">
    <source>
        <dbReference type="ARBA" id="ARBA00006665"/>
    </source>
</evidence>
<keyword evidence="3 7" id="KW-0812">Transmembrane</keyword>
<dbReference type="EMBL" id="LN891098">
    <property type="protein sequence ID" value="CUS09115.1"/>
    <property type="molecule type" value="Genomic_DNA"/>
</dbReference>
<dbReference type="Proteomes" id="UP001412239">
    <property type="component" value="Unassembled WGS sequence"/>
</dbReference>
<feature type="transmembrane region" description="Helical" evidence="7">
    <location>
        <begin position="150"/>
        <end position="170"/>
    </location>
</feature>
<evidence type="ECO:0000256" key="4">
    <source>
        <dbReference type="ARBA" id="ARBA00022989"/>
    </source>
</evidence>
<evidence type="ECO:0000313" key="8">
    <source>
        <dbReference type="EMBL" id="CUS09115.1"/>
    </source>
</evidence>
<evidence type="ECO:0008006" key="10">
    <source>
        <dbReference type="Google" id="ProtNLM"/>
    </source>
</evidence>
<keyword evidence="4 7" id="KW-1133">Transmembrane helix</keyword>
<dbReference type="InterPro" id="IPR005016">
    <property type="entry name" value="TDE1/TMS"/>
</dbReference>
<feature type="compositionally biased region" description="Acidic residues" evidence="6">
    <location>
        <begin position="397"/>
        <end position="408"/>
    </location>
</feature>
<gene>
    <name evidence="8" type="ORF">GSTUAT00006829001</name>
</gene>
<proteinExistence type="inferred from homology"/>
<reference evidence="8" key="1">
    <citation type="submission" date="2015-10" db="EMBL/GenBank/DDBJ databases">
        <authorList>
            <person name="Regsiter A."/>
            <person name="william w."/>
        </authorList>
    </citation>
    <scope>NUCLEOTIDE SEQUENCE</scope>
    <source>
        <strain evidence="8">Montdore</strain>
    </source>
</reference>
<dbReference type="Pfam" id="PF03348">
    <property type="entry name" value="Serinc"/>
    <property type="match status" value="1"/>
</dbReference>
<feature type="transmembrane region" description="Helical" evidence="7">
    <location>
        <begin position="465"/>
        <end position="489"/>
    </location>
</feature>
<comment type="subcellular location">
    <subcellularLocation>
        <location evidence="1">Membrane</location>
        <topology evidence="1">Multi-pass membrane protein</topology>
    </subcellularLocation>
</comment>
<feature type="transmembrane region" description="Helical" evidence="7">
    <location>
        <begin position="278"/>
        <end position="297"/>
    </location>
</feature>
<feature type="transmembrane region" description="Helical" evidence="7">
    <location>
        <begin position="426"/>
        <end position="445"/>
    </location>
</feature>
<evidence type="ECO:0000256" key="5">
    <source>
        <dbReference type="ARBA" id="ARBA00023136"/>
    </source>
</evidence>
<dbReference type="AlphaFoldDB" id="A0A292PQY3"/>
<name>A0A292PQY3_9PEZI</name>
<feature type="transmembrane region" description="Helical" evidence="7">
    <location>
        <begin position="215"/>
        <end position="239"/>
    </location>
</feature>
<organism evidence="8 9">
    <name type="scientific">Tuber aestivum</name>
    <name type="common">summer truffle</name>
    <dbReference type="NCBI Taxonomy" id="59557"/>
    <lineage>
        <taxon>Eukaryota</taxon>
        <taxon>Fungi</taxon>
        <taxon>Dikarya</taxon>
        <taxon>Ascomycota</taxon>
        <taxon>Pezizomycotina</taxon>
        <taxon>Pezizomycetes</taxon>
        <taxon>Pezizales</taxon>
        <taxon>Tuberaceae</taxon>
        <taxon>Tuber</taxon>
    </lineage>
</organism>
<feature type="region of interest" description="Disordered" evidence="6">
    <location>
        <begin position="341"/>
        <end position="375"/>
    </location>
</feature>
<evidence type="ECO:0000256" key="7">
    <source>
        <dbReference type="SAM" id="Phobius"/>
    </source>
</evidence>
<feature type="transmembrane region" description="Helical" evidence="7">
    <location>
        <begin position="176"/>
        <end position="194"/>
    </location>
</feature>
<evidence type="ECO:0000313" key="9">
    <source>
        <dbReference type="Proteomes" id="UP001412239"/>
    </source>
</evidence>
<feature type="transmembrane region" description="Helical" evidence="7">
    <location>
        <begin position="245"/>
        <end position="266"/>
    </location>
</feature>